<proteinExistence type="predicted"/>
<organism evidence="2 3">
    <name type="scientific">Blepharisma stoltei</name>
    <dbReference type="NCBI Taxonomy" id="1481888"/>
    <lineage>
        <taxon>Eukaryota</taxon>
        <taxon>Sar</taxon>
        <taxon>Alveolata</taxon>
        <taxon>Ciliophora</taxon>
        <taxon>Postciliodesmatophora</taxon>
        <taxon>Heterotrichea</taxon>
        <taxon>Heterotrichida</taxon>
        <taxon>Blepharismidae</taxon>
        <taxon>Blepharisma</taxon>
    </lineage>
</organism>
<comment type="caution">
    <text evidence="2">The sequence shown here is derived from an EMBL/GenBank/DDBJ whole genome shotgun (WGS) entry which is preliminary data.</text>
</comment>
<dbReference type="Proteomes" id="UP001162131">
    <property type="component" value="Unassembled WGS sequence"/>
</dbReference>
<dbReference type="EMBL" id="CAJZBQ010000057">
    <property type="protein sequence ID" value="CAG9333779.1"/>
    <property type="molecule type" value="Genomic_DNA"/>
</dbReference>
<gene>
    <name evidence="2" type="ORF">BSTOLATCC_MIC59595</name>
</gene>
<feature type="transmembrane region" description="Helical" evidence="1">
    <location>
        <begin position="21"/>
        <end position="38"/>
    </location>
</feature>
<evidence type="ECO:0000256" key="1">
    <source>
        <dbReference type="SAM" id="Phobius"/>
    </source>
</evidence>
<evidence type="ECO:0000313" key="2">
    <source>
        <dbReference type="EMBL" id="CAG9333779.1"/>
    </source>
</evidence>
<sequence>MKRPQAPLTKKNHLFNARFEVILTVLGVGGFFFTFWLAKYMQKEKLKNPEFYNQYIFGEDSASNEMAKSGETNN</sequence>
<keyword evidence="1" id="KW-1133">Transmembrane helix</keyword>
<keyword evidence="1" id="KW-0472">Membrane</keyword>
<keyword evidence="3" id="KW-1185">Reference proteome</keyword>
<evidence type="ECO:0000313" key="3">
    <source>
        <dbReference type="Proteomes" id="UP001162131"/>
    </source>
</evidence>
<name>A0AAU9K7X6_9CILI</name>
<keyword evidence="1" id="KW-0812">Transmembrane</keyword>
<dbReference type="AlphaFoldDB" id="A0AAU9K7X6"/>
<protein>
    <submittedName>
        <fullName evidence="2">Uncharacterized protein</fullName>
    </submittedName>
</protein>
<reference evidence="2" key="1">
    <citation type="submission" date="2021-09" db="EMBL/GenBank/DDBJ databases">
        <authorList>
            <consortium name="AG Swart"/>
            <person name="Singh M."/>
            <person name="Singh A."/>
            <person name="Seah K."/>
            <person name="Emmerich C."/>
        </authorList>
    </citation>
    <scope>NUCLEOTIDE SEQUENCE</scope>
    <source>
        <strain evidence="2">ATCC30299</strain>
    </source>
</reference>
<accession>A0AAU9K7X6</accession>